<dbReference type="GO" id="GO:0051603">
    <property type="term" value="P:proteolysis involved in protein catabolic process"/>
    <property type="evidence" value="ECO:0007669"/>
    <property type="project" value="TreeGrafter"/>
</dbReference>
<dbReference type="InterPro" id="IPR001096">
    <property type="entry name" value="Peptidase_C13"/>
</dbReference>
<proteinExistence type="inferred from homology"/>
<dbReference type="GO" id="GO:0005773">
    <property type="term" value="C:vacuole"/>
    <property type="evidence" value="ECO:0007669"/>
    <property type="project" value="GOC"/>
</dbReference>
<dbReference type="Gene3D" id="3.40.50.1460">
    <property type="match status" value="1"/>
</dbReference>
<evidence type="ECO:0000313" key="3">
    <source>
        <dbReference type="Proteomes" id="UP000728032"/>
    </source>
</evidence>
<evidence type="ECO:0000313" key="2">
    <source>
        <dbReference type="EMBL" id="CAD7652023.1"/>
    </source>
</evidence>
<dbReference type="PANTHER" id="PTHR12000">
    <property type="entry name" value="HEMOGLOBINASE FAMILY MEMBER"/>
    <property type="match status" value="1"/>
</dbReference>
<accession>A0A7R9M253</accession>
<keyword evidence="3" id="KW-1185">Reference proteome</keyword>
<organism evidence="2">
    <name type="scientific">Oppiella nova</name>
    <dbReference type="NCBI Taxonomy" id="334625"/>
    <lineage>
        <taxon>Eukaryota</taxon>
        <taxon>Metazoa</taxon>
        <taxon>Ecdysozoa</taxon>
        <taxon>Arthropoda</taxon>
        <taxon>Chelicerata</taxon>
        <taxon>Arachnida</taxon>
        <taxon>Acari</taxon>
        <taxon>Acariformes</taxon>
        <taxon>Sarcoptiformes</taxon>
        <taxon>Oribatida</taxon>
        <taxon>Brachypylina</taxon>
        <taxon>Oppioidea</taxon>
        <taxon>Oppiidae</taxon>
        <taxon>Oppiella</taxon>
    </lineage>
</organism>
<dbReference type="Pfam" id="PF01650">
    <property type="entry name" value="Peptidase_C13"/>
    <property type="match status" value="1"/>
</dbReference>
<dbReference type="PANTHER" id="PTHR12000:SF42">
    <property type="entry name" value="LEGUMAIN"/>
    <property type="match status" value="1"/>
</dbReference>
<dbReference type="GO" id="GO:0004197">
    <property type="term" value="F:cysteine-type endopeptidase activity"/>
    <property type="evidence" value="ECO:0007669"/>
    <property type="project" value="TreeGrafter"/>
</dbReference>
<reference evidence="2" key="1">
    <citation type="submission" date="2020-11" db="EMBL/GenBank/DDBJ databases">
        <authorList>
            <person name="Tran Van P."/>
        </authorList>
    </citation>
    <scope>NUCLEOTIDE SEQUENCE</scope>
</reference>
<evidence type="ECO:0000256" key="1">
    <source>
        <dbReference type="ARBA" id="ARBA00009941"/>
    </source>
</evidence>
<evidence type="ECO:0008006" key="4">
    <source>
        <dbReference type="Google" id="ProtNLM"/>
    </source>
</evidence>
<dbReference type="Proteomes" id="UP000728032">
    <property type="component" value="Unassembled WGS sequence"/>
</dbReference>
<name>A0A7R9M253_9ACAR</name>
<dbReference type="GO" id="GO:0006624">
    <property type="term" value="P:vacuolar protein processing"/>
    <property type="evidence" value="ECO:0007669"/>
    <property type="project" value="TreeGrafter"/>
</dbReference>
<gene>
    <name evidence="2" type="ORF">ONB1V03_LOCUS8690</name>
</gene>
<sequence>MLMIKIMRINVISRKVEIKVVNAVPFGNNFDTGDSDNIWVVLVAGSGGWINYAVQSDVYQAYQLVHSQGIPDDHIIVMHLDDIAYDPLNPTPGVIINALNGTNVYEGVPKDYTGNDVTTKNLFGLLSGDSELVKQGKKVVKSNPKNRIFVYLMSH</sequence>
<protein>
    <recommendedName>
        <fullName evidence="4">Legumain</fullName>
    </recommendedName>
</protein>
<feature type="non-terminal residue" evidence="2">
    <location>
        <position position="155"/>
    </location>
</feature>
<dbReference type="OrthoDB" id="9995590at2759"/>
<dbReference type="EMBL" id="CAJPVJ010005080">
    <property type="protein sequence ID" value="CAG2169210.1"/>
    <property type="molecule type" value="Genomic_DNA"/>
</dbReference>
<dbReference type="EMBL" id="OC919905">
    <property type="protein sequence ID" value="CAD7652023.1"/>
    <property type="molecule type" value="Genomic_DNA"/>
</dbReference>
<dbReference type="PRINTS" id="PR00776">
    <property type="entry name" value="HEMOGLOBNASE"/>
</dbReference>
<dbReference type="AlphaFoldDB" id="A0A7R9M253"/>
<comment type="similarity">
    <text evidence="1">Belongs to the peptidase C13 family.</text>
</comment>